<gene>
    <name evidence="8" type="primary">uraD</name>
    <name evidence="8" type="ORF">V6256_01095</name>
</gene>
<dbReference type="InterPro" id="IPR017595">
    <property type="entry name" value="OHCU_decarboxylase-2"/>
</dbReference>
<evidence type="ECO:0000256" key="1">
    <source>
        <dbReference type="ARBA" id="ARBA00001163"/>
    </source>
</evidence>
<dbReference type="GO" id="GO:0051997">
    <property type="term" value="F:2-oxo-4-hydroxy-4-carboxy-5-ureidoimidazoline decarboxylase activity"/>
    <property type="evidence" value="ECO:0007669"/>
    <property type="project" value="UniProtKB-EC"/>
</dbReference>
<evidence type="ECO:0000256" key="6">
    <source>
        <dbReference type="ARBA" id="ARBA00023239"/>
    </source>
</evidence>
<keyword evidence="5" id="KW-0210">Decarboxylase</keyword>
<protein>
    <recommendedName>
        <fullName evidence="3">2-oxo-4-hydroxy-4-carboxy-5-ureidoimidazoline decarboxylase</fullName>
        <ecNumber evidence="3">4.1.1.97</ecNumber>
    </recommendedName>
</protein>
<keyword evidence="4" id="KW-0659">Purine metabolism</keyword>
<evidence type="ECO:0000313" key="8">
    <source>
        <dbReference type="EMBL" id="MEL0628189.1"/>
    </source>
</evidence>
<keyword evidence="9" id="KW-1185">Reference proteome</keyword>
<evidence type="ECO:0000256" key="2">
    <source>
        <dbReference type="ARBA" id="ARBA00004754"/>
    </source>
</evidence>
<dbReference type="EMBL" id="JBAKAZ010000003">
    <property type="protein sequence ID" value="MEL0628189.1"/>
    <property type="molecule type" value="Genomic_DNA"/>
</dbReference>
<dbReference type="InterPro" id="IPR018020">
    <property type="entry name" value="OHCU_decarboxylase"/>
</dbReference>
<comment type="caution">
    <text evidence="8">The sequence shown here is derived from an EMBL/GenBank/DDBJ whole genome shotgun (WGS) entry which is preliminary data.</text>
</comment>
<dbReference type="Gene3D" id="1.10.3330.10">
    <property type="entry name" value="Oxo-4-hydroxy-4-carboxy-5-ureidoimidazoline decarboxylase"/>
    <property type="match status" value="1"/>
</dbReference>
<dbReference type="EC" id="4.1.1.97" evidence="3"/>
<feature type="domain" description="Oxo-4-hydroxy-4-carboxy-5-ureidoimidazoline decarboxylase" evidence="7">
    <location>
        <begin position="7"/>
        <end position="163"/>
    </location>
</feature>
<evidence type="ECO:0000256" key="4">
    <source>
        <dbReference type="ARBA" id="ARBA00022631"/>
    </source>
</evidence>
<accession>A0ABU9GLP3</accession>
<dbReference type="NCBIfam" id="NF010372">
    <property type="entry name" value="PRK13798.1"/>
    <property type="match status" value="1"/>
</dbReference>
<sequence>MSLDKLNKATVEQAYEIFETCCCAPNWVEQMIAARPFTEASQLLETSEKCFAQLNQQDYLAAFLGHPQIGDLNTLHEKYANTSGTASNEQAGMSEADSAVLQEMVQLNRAYFEKFGFIFIVCASGKSAEEMLQLIKQRMPNSFEDEMQIAGNEQAKITTIRLEKLL</sequence>
<evidence type="ECO:0000256" key="5">
    <source>
        <dbReference type="ARBA" id="ARBA00022793"/>
    </source>
</evidence>
<comment type="pathway">
    <text evidence="2">Purine metabolism; urate degradation; (S)-allantoin from urate: step 3/3.</text>
</comment>
<evidence type="ECO:0000256" key="3">
    <source>
        <dbReference type="ARBA" id="ARBA00012257"/>
    </source>
</evidence>
<evidence type="ECO:0000259" key="7">
    <source>
        <dbReference type="Pfam" id="PF09349"/>
    </source>
</evidence>
<dbReference type="Pfam" id="PF09349">
    <property type="entry name" value="OHCU_decarbox"/>
    <property type="match status" value="1"/>
</dbReference>
<comment type="catalytic activity">
    <reaction evidence="1">
        <text>5-hydroxy-2-oxo-4-ureido-2,5-dihydro-1H-imidazole-5-carboxylate + H(+) = (S)-allantoin + CO2</text>
        <dbReference type="Rhea" id="RHEA:26301"/>
        <dbReference type="ChEBI" id="CHEBI:15378"/>
        <dbReference type="ChEBI" id="CHEBI:15678"/>
        <dbReference type="ChEBI" id="CHEBI:16526"/>
        <dbReference type="ChEBI" id="CHEBI:58639"/>
        <dbReference type="EC" id="4.1.1.97"/>
    </reaction>
</comment>
<dbReference type="InterPro" id="IPR036778">
    <property type="entry name" value="OHCU_decarboxylase_sf"/>
</dbReference>
<organism evidence="8 9">
    <name type="scientific">Psychromonas aquatilis</name>
    <dbReference type="NCBI Taxonomy" id="2005072"/>
    <lineage>
        <taxon>Bacteria</taxon>
        <taxon>Pseudomonadati</taxon>
        <taxon>Pseudomonadota</taxon>
        <taxon>Gammaproteobacteria</taxon>
        <taxon>Alteromonadales</taxon>
        <taxon>Psychromonadaceae</taxon>
        <taxon>Psychromonas</taxon>
    </lineage>
</organism>
<dbReference type="Proteomes" id="UP001369082">
    <property type="component" value="Unassembled WGS sequence"/>
</dbReference>
<proteinExistence type="predicted"/>
<keyword evidence="6 8" id="KW-0456">Lyase</keyword>
<dbReference type="PANTHER" id="PTHR43466">
    <property type="entry name" value="2-OXO-4-HYDROXY-4-CARBOXY-5-UREIDOIMIDAZOLINE DECARBOXYLASE-RELATED"/>
    <property type="match status" value="1"/>
</dbReference>
<name>A0ABU9GLP3_9GAMM</name>
<dbReference type="PANTHER" id="PTHR43466:SF1">
    <property type="entry name" value="2-OXO-4-HYDROXY-4-CARBOXY-5-UREIDOIMIDAZOLINE DECARBOXYLASE-RELATED"/>
    <property type="match status" value="1"/>
</dbReference>
<dbReference type="SUPFAM" id="SSF158694">
    <property type="entry name" value="UraD-Like"/>
    <property type="match status" value="1"/>
</dbReference>
<dbReference type="RefSeq" id="WP_341596139.1">
    <property type="nucleotide sequence ID" value="NZ_JBAKAZ010000003.1"/>
</dbReference>
<dbReference type="NCBIfam" id="TIGR03180">
    <property type="entry name" value="UraD_2"/>
    <property type="match status" value="1"/>
</dbReference>
<reference evidence="8 9" key="1">
    <citation type="submission" date="2024-02" db="EMBL/GenBank/DDBJ databases">
        <title>Bacteria isolated from the canopy kelp, Nereocystis luetkeana.</title>
        <authorList>
            <person name="Pfister C.A."/>
            <person name="Younker I.T."/>
            <person name="Light S.H."/>
        </authorList>
    </citation>
    <scope>NUCLEOTIDE SEQUENCE [LARGE SCALE GENOMIC DNA]</scope>
    <source>
        <strain evidence="8 9">TI.1.05</strain>
    </source>
</reference>
<evidence type="ECO:0000313" key="9">
    <source>
        <dbReference type="Proteomes" id="UP001369082"/>
    </source>
</evidence>